<accession>A0A5B7E3V3</accession>
<organism evidence="1 2">
    <name type="scientific">Portunus trituberculatus</name>
    <name type="common">Swimming crab</name>
    <name type="synonym">Neptunus trituberculatus</name>
    <dbReference type="NCBI Taxonomy" id="210409"/>
    <lineage>
        <taxon>Eukaryota</taxon>
        <taxon>Metazoa</taxon>
        <taxon>Ecdysozoa</taxon>
        <taxon>Arthropoda</taxon>
        <taxon>Crustacea</taxon>
        <taxon>Multicrustacea</taxon>
        <taxon>Malacostraca</taxon>
        <taxon>Eumalacostraca</taxon>
        <taxon>Eucarida</taxon>
        <taxon>Decapoda</taxon>
        <taxon>Pleocyemata</taxon>
        <taxon>Brachyura</taxon>
        <taxon>Eubrachyura</taxon>
        <taxon>Portunoidea</taxon>
        <taxon>Portunidae</taxon>
        <taxon>Portuninae</taxon>
        <taxon>Portunus</taxon>
    </lineage>
</organism>
<sequence length="67" mass="7196">MDRKADMARLLRPCVHQLLGAGSRNVVTGRGGSLIYYPTNEVPHGAHTCLLVNAVREPLPGLSSDTL</sequence>
<evidence type="ECO:0000313" key="2">
    <source>
        <dbReference type="Proteomes" id="UP000324222"/>
    </source>
</evidence>
<dbReference type="Proteomes" id="UP000324222">
    <property type="component" value="Unassembled WGS sequence"/>
</dbReference>
<gene>
    <name evidence="1" type="ORF">E2C01_021911</name>
</gene>
<reference evidence="1 2" key="1">
    <citation type="submission" date="2019-05" db="EMBL/GenBank/DDBJ databases">
        <title>Another draft genome of Portunus trituberculatus and its Hox gene families provides insights of decapod evolution.</title>
        <authorList>
            <person name="Jeong J.-H."/>
            <person name="Song I."/>
            <person name="Kim S."/>
            <person name="Choi T."/>
            <person name="Kim D."/>
            <person name="Ryu S."/>
            <person name="Kim W."/>
        </authorList>
    </citation>
    <scope>NUCLEOTIDE SEQUENCE [LARGE SCALE GENOMIC DNA]</scope>
    <source>
        <tissue evidence="1">Muscle</tissue>
    </source>
</reference>
<comment type="caution">
    <text evidence="1">The sequence shown here is derived from an EMBL/GenBank/DDBJ whole genome shotgun (WGS) entry which is preliminary data.</text>
</comment>
<dbReference type="AlphaFoldDB" id="A0A5B7E3V3"/>
<name>A0A5B7E3V3_PORTR</name>
<keyword evidence="2" id="KW-1185">Reference proteome</keyword>
<dbReference type="EMBL" id="VSRR010001953">
    <property type="protein sequence ID" value="MPC28701.1"/>
    <property type="molecule type" value="Genomic_DNA"/>
</dbReference>
<protein>
    <submittedName>
        <fullName evidence="1">Uncharacterized protein</fullName>
    </submittedName>
</protein>
<proteinExistence type="predicted"/>
<evidence type="ECO:0000313" key="1">
    <source>
        <dbReference type="EMBL" id="MPC28701.1"/>
    </source>
</evidence>